<dbReference type="PANTHER" id="PTHR43798">
    <property type="entry name" value="MONOACYLGLYCEROL LIPASE"/>
    <property type="match status" value="1"/>
</dbReference>
<dbReference type="InterPro" id="IPR000073">
    <property type="entry name" value="AB_hydrolase_1"/>
</dbReference>
<dbReference type="InterPro" id="IPR029058">
    <property type="entry name" value="AB_hydrolase_fold"/>
</dbReference>
<organism evidence="3 4">
    <name type="scientific">Bacteroides uniformis</name>
    <dbReference type="NCBI Taxonomy" id="820"/>
    <lineage>
        <taxon>Bacteria</taxon>
        <taxon>Pseudomonadati</taxon>
        <taxon>Bacteroidota</taxon>
        <taxon>Bacteroidia</taxon>
        <taxon>Bacteroidales</taxon>
        <taxon>Bacteroidaceae</taxon>
        <taxon>Bacteroides</taxon>
    </lineage>
</organism>
<gene>
    <name evidence="3" type="ORF">DWW14_02045</name>
</gene>
<keyword evidence="3" id="KW-0378">Hydrolase</keyword>
<evidence type="ECO:0000313" key="4">
    <source>
        <dbReference type="Proteomes" id="UP000285343"/>
    </source>
</evidence>
<name>A0A412XM13_BACUN</name>
<dbReference type="GO" id="GO:0016020">
    <property type="term" value="C:membrane"/>
    <property type="evidence" value="ECO:0007669"/>
    <property type="project" value="TreeGrafter"/>
</dbReference>
<feature type="chain" id="PRO_5019172801" evidence="1">
    <location>
        <begin position="20"/>
        <end position="277"/>
    </location>
</feature>
<dbReference type="Proteomes" id="UP000285343">
    <property type="component" value="Unassembled WGS sequence"/>
</dbReference>
<dbReference type="EMBL" id="QRZC01000002">
    <property type="protein sequence ID" value="RGV46089.1"/>
    <property type="molecule type" value="Genomic_DNA"/>
</dbReference>
<dbReference type="PANTHER" id="PTHR43798:SF33">
    <property type="entry name" value="HYDROLASE, PUTATIVE (AFU_ORTHOLOGUE AFUA_2G14860)-RELATED"/>
    <property type="match status" value="1"/>
</dbReference>
<proteinExistence type="predicted"/>
<keyword evidence="1" id="KW-0732">Signal</keyword>
<dbReference type="GO" id="GO:0016787">
    <property type="term" value="F:hydrolase activity"/>
    <property type="evidence" value="ECO:0007669"/>
    <property type="project" value="UniProtKB-KW"/>
</dbReference>
<dbReference type="Gene3D" id="3.40.50.1820">
    <property type="entry name" value="alpha/beta hydrolase"/>
    <property type="match status" value="1"/>
</dbReference>
<feature type="domain" description="AB hydrolase-1" evidence="2">
    <location>
        <begin position="35"/>
        <end position="139"/>
    </location>
</feature>
<accession>A0A412XM13</accession>
<dbReference type="SUPFAM" id="SSF53474">
    <property type="entry name" value="alpha/beta-Hydrolases"/>
    <property type="match status" value="1"/>
</dbReference>
<sequence length="277" mass="30853">MKKLFLTSVLFLFSVCSFAGSYSFSVIKSGVGGKSVIFIPGFASSGDVWRETAVELEPHYTCYILTMAGFAGVPAEENPSFEGWKNEIAAFIREEGIDNPILVGHSMGGGLALAVAADFPTLVGKIVIVDALPCLMALTNPDFKSIVDKDCSDMIARMTSMEHEQFVRMQRMSVAGLTTDSLKFDEIVGWSVASDRRTYATMYCDFANTDLRERIKEIAVPALVLLEPHFKNIASIVNEQYRNLYGVRVRYAGKGLHFVMFDDREWFLNEVTDFVKE</sequence>
<dbReference type="InterPro" id="IPR050266">
    <property type="entry name" value="AB_hydrolase_sf"/>
</dbReference>
<dbReference type="Pfam" id="PF00561">
    <property type="entry name" value="Abhydrolase_1"/>
    <property type="match status" value="1"/>
</dbReference>
<dbReference type="RefSeq" id="WP_117866064.1">
    <property type="nucleotide sequence ID" value="NZ_QRZC01000002.1"/>
</dbReference>
<reference evidence="3 4" key="1">
    <citation type="submission" date="2018-08" db="EMBL/GenBank/DDBJ databases">
        <title>A genome reference for cultivated species of the human gut microbiota.</title>
        <authorList>
            <person name="Zou Y."/>
            <person name="Xue W."/>
            <person name="Luo G."/>
        </authorList>
    </citation>
    <scope>NUCLEOTIDE SEQUENCE [LARGE SCALE GENOMIC DNA]</scope>
    <source>
        <strain evidence="3 4">AF14-42</strain>
    </source>
</reference>
<feature type="signal peptide" evidence="1">
    <location>
        <begin position="1"/>
        <end position="19"/>
    </location>
</feature>
<evidence type="ECO:0000259" key="2">
    <source>
        <dbReference type="Pfam" id="PF00561"/>
    </source>
</evidence>
<protein>
    <submittedName>
        <fullName evidence="3">Alpha/beta hydrolase</fullName>
    </submittedName>
</protein>
<comment type="caution">
    <text evidence="3">The sequence shown here is derived from an EMBL/GenBank/DDBJ whole genome shotgun (WGS) entry which is preliminary data.</text>
</comment>
<dbReference type="AlphaFoldDB" id="A0A412XM13"/>
<evidence type="ECO:0000313" key="3">
    <source>
        <dbReference type="EMBL" id="RGV46089.1"/>
    </source>
</evidence>
<evidence type="ECO:0000256" key="1">
    <source>
        <dbReference type="SAM" id="SignalP"/>
    </source>
</evidence>
<dbReference type="PRINTS" id="PR00111">
    <property type="entry name" value="ABHYDROLASE"/>
</dbReference>